<feature type="transmembrane region" description="Helical" evidence="1">
    <location>
        <begin position="111"/>
        <end position="132"/>
    </location>
</feature>
<feature type="transmembrane region" description="Helical" evidence="1">
    <location>
        <begin position="21"/>
        <end position="39"/>
    </location>
</feature>
<protein>
    <recommendedName>
        <fullName evidence="3">Acyltransferase 3 domain-containing protein</fullName>
    </recommendedName>
</protein>
<organism evidence="2">
    <name type="scientific">bioreactor metagenome</name>
    <dbReference type="NCBI Taxonomy" id="1076179"/>
    <lineage>
        <taxon>unclassified sequences</taxon>
        <taxon>metagenomes</taxon>
        <taxon>ecological metagenomes</taxon>
    </lineage>
</organism>
<accession>A0A645J5Q7</accession>
<evidence type="ECO:0008006" key="3">
    <source>
        <dbReference type="Google" id="ProtNLM"/>
    </source>
</evidence>
<gene>
    <name evidence="2" type="ORF">SDC9_206773</name>
</gene>
<dbReference type="AlphaFoldDB" id="A0A645J5Q7"/>
<reference evidence="2" key="1">
    <citation type="submission" date="2019-08" db="EMBL/GenBank/DDBJ databases">
        <authorList>
            <person name="Kucharzyk K."/>
            <person name="Murdoch R.W."/>
            <person name="Higgins S."/>
            <person name="Loffler F."/>
        </authorList>
    </citation>
    <scope>NUCLEOTIDE SEQUENCE</scope>
</reference>
<keyword evidence="1" id="KW-0812">Transmembrane</keyword>
<evidence type="ECO:0000313" key="2">
    <source>
        <dbReference type="EMBL" id="MPN59055.1"/>
    </source>
</evidence>
<keyword evidence="1" id="KW-1133">Transmembrane helix</keyword>
<proteinExistence type="predicted"/>
<feature type="transmembrane region" description="Helical" evidence="1">
    <location>
        <begin position="45"/>
        <end position="63"/>
    </location>
</feature>
<name>A0A645J5Q7_9ZZZZ</name>
<dbReference type="EMBL" id="VSSQ01132586">
    <property type="protein sequence ID" value="MPN59055.1"/>
    <property type="molecule type" value="Genomic_DNA"/>
</dbReference>
<keyword evidence="1" id="KW-0472">Membrane</keyword>
<sequence length="141" mass="15379">MLIMVSGLGDLKERGLKAYTLGSLAVSVLAVAAAFLTPISKNRVSASFVLLTLAISAWLYLAIELLTRNWKTRGALCWVGENPLALYVLHMLMLGLLAVPQNPHWYAGAPVWLVAVQLTVFLGILIAAAYLLHRKNIVIKL</sequence>
<feature type="transmembrane region" description="Helical" evidence="1">
    <location>
        <begin position="75"/>
        <end position="99"/>
    </location>
</feature>
<evidence type="ECO:0000256" key="1">
    <source>
        <dbReference type="SAM" id="Phobius"/>
    </source>
</evidence>
<comment type="caution">
    <text evidence="2">The sequence shown here is derived from an EMBL/GenBank/DDBJ whole genome shotgun (WGS) entry which is preliminary data.</text>
</comment>